<dbReference type="RefSeq" id="WP_379043768.1">
    <property type="nucleotide sequence ID" value="NZ_JBHULZ010000014.1"/>
</dbReference>
<dbReference type="Proteomes" id="UP001597357">
    <property type="component" value="Unassembled WGS sequence"/>
</dbReference>
<sequence length="219" mass="25197">MKLTQYIINDIGLQPISQTVGAFKAIFKEFTYTHLPVSENGVYIGLIAENDLRCFDETKSLIDYRYAIENVHADFNENWLEILAYFGKLETNLLPVVNPKDQNYLGYIELIDLLSVFSTTPFLQQEGALVVIEKSAPDYTLSEVTQIAEQANQKVLGLFISEIDLDKVQITLKIASQSITEVLAAYRRYDYQIISLHQEDRHTQTIKERSNYLKKYLDI</sequence>
<comment type="caution">
    <text evidence="1">The sequence shown here is derived from an EMBL/GenBank/DDBJ whole genome shotgun (WGS) entry which is preliminary data.</text>
</comment>
<dbReference type="EMBL" id="JBHULZ010000014">
    <property type="protein sequence ID" value="MFD2696891.1"/>
    <property type="molecule type" value="Genomic_DNA"/>
</dbReference>
<dbReference type="Gene3D" id="3.10.580.10">
    <property type="entry name" value="CBS-domain"/>
    <property type="match status" value="1"/>
</dbReference>
<organism evidence="1 2">
    <name type="scientific">Mesonia sediminis</name>
    <dbReference type="NCBI Taxonomy" id="1703946"/>
    <lineage>
        <taxon>Bacteria</taxon>
        <taxon>Pseudomonadati</taxon>
        <taxon>Bacteroidota</taxon>
        <taxon>Flavobacteriia</taxon>
        <taxon>Flavobacteriales</taxon>
        <taxon>Flavobacteriaceae</taxon>
        <taxon>Mesonia</taxon>
    </lineage>
</organism>
<name>A0ABW5SB33_9FLAO</name>
<keyword evidence="2" id="KW-1185">Reference proteome</keyword>
<evidence type="ECO:0000313" key="1">
    <source>
        <dbReference type="EMBL" id="MFD2696891.1"/>
    </source>
</evidence>
<dbReference type="SUPFAM" id="SSF54631">
    <property type="entry name" value="CBS-domain pair"/>
    <property type="match status" value="1"/>
</dbReference>
<protein>
    <submittedName>
        <fullName evidence="1">Acetoin utilization protein acuB</fullName>
    </submittedName>
</protein>
<reference evidence="2" key="1">
    <citation type="journal article" date="2019" name="Int. J. Syst. Evol. Microbiol.">
        <title>The Global Catalogue of Microorganisms (GCM) 10K type strain sequencing project: providing services to taxonomists for standard genome sequencing and annotation.</title>
        <authorList>
            <consortium name="The Broad Institute Genomics Platform"/>
            <consortium name="The Broad Institute Genome Sequencing Center for Infectious Disease"/>
            <person name="Wu L."/>
            <person name="Ma J."/>
        </authorList>
    </citation>
    <scope>NUCLEOTIDE SEQUENCE [LARGE SCALE GENOMIC DNA]</scope>
    <source>
        <strain evidence="2">KCTC 42255</strain>
    </source>
</reference>
<dbReference type="InterPro" id="IPR046342">
    <property type="entry name" value="CBS_dom_sf"/>
</dbReference>
<gene>
    <name evidence="1" type="ORF">ACFSQ0_02715</name>
</gene>
<proteinExistence type="predicted"/>
<evidence type="ECO:0000313" key="2">
    <source>
        <dbReference type="Proteomes" id="UP001597357"/>
    </source>
</evidence>
<accession>A0ABW5SB33</accession>